<comment type="caution">
    <text evidence="6">The sequence shown here is derived from an EMBL/GenBank/DDBJ whole genome shotgun (WGS) entry which is preliminary data.</text>
</comment>
<protein>
    <recommendedName>
        <fullName evidence="8">GDSL esterase/lipase</fullName>
    </recommendedName>
</protein>
<dbReference type="PANTHER" id="PTHR46020">
    <property type="entry name" value="OSJNBB0059K02.9 PROTEIN"/>
    <property type="match status" value="1"/>
</dbReference>
<organism evidence="6 7">
    <name type="scientific">Vitis rotundifolia</name>
    <name type="common">Muscadine grape</name>
    <dbReference type="NCBI Taxonomy" id="103349"/>
    <lineage>
        <taxon>Eukaryota</taxon>
        <taxon>Viridiplantae</taxon>
        <taxon>Streptophyta</taxon>
        <taxon>Embryophyta</taxon>
        <taxon>Tracheophyta</taxon>
        <taxon>Spermatophyta</taxon>
        <taxon>Magnoliopsida</taxon>
        <taxon>eudicotyledons</taxon>
        <taxon>Gunneridae</taxon>
        <taxon>Pentapetalae</taxon>
        <taxon>rosids</taxon>
        <taxon>Vitales</taxon>
        <taxon>Vitaceae</taxon>
        <taxon>Viteae</taxon>
        <taxon>Vitis</taxon>
    </lineage>
</organism>
<name>A0AA39DHB9_VITRO</name>
<evidence type="ECO:0000256" key="2">
    <source>
        <dbReference type="ARBA" id="ARBA00022801"/>
    </source>
</evidence>
<dbReference type="EMBL" id="JARBHA010000013">
    <property type="protein sequence ID" value="KAJ9684893.1"/>
    <property type="molecule type" value="Genomic_DNA"/>
</dbReference>
<keyword evidence="3" id="KW-0442">Lipid degradation</keyword>
<dbReference type="CDD" id="cd01837">
    <property type="entry name" value="SGNH_plant_lipase_like"/>
    <property type="match status" value="1"/>
</dbReference>
<dbReference type="InterPro" id="IPR001087">
    <property type="entry name" value="GDSL"/>
</dbReference>
<dbReference type="GO" id="GO:0016042">
    <property type="term" value="P:lipid catabolic process"/>
    <property type="evidence" value="ECO:0007669"/>
    <property type="project" value="UniProtKB-KW"/>
</dbReference>
<feature type="signal peptide" evidence="5">
    <location>
        <begin position="1"/>
        <end position="19"/>
    </location>
</feature>
<keyword evidence="2" id="KW-0378">Hydrolase</keyword>
<dbReference type="PANTHER" id="PTHR46020:SF4">
    <property type="entry name" value="OS04G0650200 PROTEIN"/>
    <property type="match status" value="1"/>
</dbReference>
<dbReference type="SUPFAM" id="SSF52266">
    <property type="entry name" value="SGNH hydrolase"/>
    <property type="match status" value="1"/>
</dbReference>
<dbReference type="Proteomes" id="UP001168098">
    <property type="component" value="Unassembled WGS sequence"/>
</dbReference>
<evidence type="ECO:0000256" key="3">
    <source>
        <dbReference type="ARBA" id="ARBA00022963"/>
    </source>
</evidence>
<feature type="chain" id="PRO_5041412448" description="GDSL esterase/lipase" evidence="5">
    <location>
        <begin position="20"/>
        <end position="339"/>
    </location>
</feature>
<keyword evidence="4" id="KW-0443">Lipid metabolism</keyword>
<dbReference type="Pfam" id="PF00657">
    <property type="entry name" value="Lipase_GDSL"/>
    <property type="match status" value="1"/>
</dbReference>
<evidence type="ECO:0000256" key="4">
    <source>
        <dbReference type="ARBA" id="ARBA00023098"/>
    </source>
</evidence>
<evidence type="ECO:0000256" key="1">
    <source>
        <dbReference type="ARBA" id="ARBA00008668"/>
    </source>
</evidence>
<gene>
    <name evidence="6" type="ORF">PVL29_017063</name>
</gene>
<reference evidence="6 7" key="1">
    <citation type="journal article" date="2023" name="BMC Biotechnol.">
        <title>Vitis rotundifolia cv Carlos genome sequencing.</title>
        <authorList>
            <person name="Huff M."/>
            <person name="Hulse-Kemp A."/>
            <person name="Scheffler B."/>
            <person name="Youngblood R."/>
            <person name="Simpson S."/>
            <person name="Babiker E."/>
            <person name="Staton M."/>
        </authorList>
    </citation>
    <scope>NUCLEOTIDE SEQUENCE [LARGE SCALE GENOMIC DNA]</scope>
    <source>
        <tissue evidence="6">Leaf</tissue>
    </source>
</reference>
<comment type="similarity">
    <text evidence="1">Belongs to the 'GDSL' lipolytic enzyme family.</text>
</comment>
<dbReference type="InterPro" id="IPR036514">
    <property type="entry name" value="SGNH_hydro_sf"/>
</dbReference>
<sequence>MEKLIFSLFLALPLIFTEAHVPGGGFTKLFVFGDSYVDTGNGGRQATSWKKPYGITFPRKPTGRYSDGRVFTDYIASWMGIRSPIPYRWRKMGKKVQGHGMNFAYGGTGVFDTLVKAPNMTTQINLFQQVLEEKLYTKRDLKSSIALVSLAGNDYAAYLAGNGTIKSLPAFTTSLIRRLSLNLKHIHCMGVRKVAVMAIEPLGCLPQVSAFTSYPNCSVTGNSIAKFHNQILEKSVQKLNKETKDSVYIKLDIYSAFMAAMKSQEHHPGTSKFKDPLKQCCRGVNSAYSCGDVDKNGAYKYVVCKKTNSAFFWDGVHPTQAGWDAVFSALKSSLHILLG</sequence>
<dbReference type="AlphaFoldDB" id="A0AA39DHB9"/>
<accession>A0AA39DHB9</accession>
<dbReference type="InterPro" id="IPR035669">
    <property type="entry name" value="SGNH_plant_lipase-like"/>
</dbReference>
<evidence type="ECO:0008006" key="8">
    <source>
        <dbReference type="Google" id="ProtNLM"/>
    </source>
</evidence>
<keyword evidence="7" id="KW-1185">Reference proteome</keyword>
<evidence type="ECO:0000256" key="5">
    <source>
        <dbReference type="SAM" id="SignalP"/>
    </source>
</evidence>
<dbReference type="GO" id="GO:0016788">
    <property type="term" value="F:hydrolase activity, acting on ester bonds"/>
    <property type="evidence" value="ECO:0007669"/>
    <property type="project" value="InterPro"/>
</dbReference>
<keyword evidence="5" id="KW-0732">Signal</keyword>
<dbReference type="Gene3D" id="3.40.50.1110">
    <property type="entry name" value="SGNH hydrolase"/>
    <property type="match status" value="1"/>
</dbReference>
<evidence type="ECO:0000313" key="6">
    <source>
        <dbReference type="EMBL" id="KAJ9684893.1"/>
    </source>
</evidence>
<proteinExistence type="inferred from homology"/>
<evidence type="ECO:0000313" key="7">
    <source>
        <dbReference type="Proteomes" id="UP001168098"/>
    </source>
</evidence>